<name>U1NC16_9EURY</name>
<evidence type="ECO:0000313" key="2">
    <source>
        <dbReference type="EMBL" id="ERG94223.1"/>
    </source>
</evidence>
<dbReference type="PROSITE" id="PS51085">
    <property type="entry name" value="2FE2S_FER_2"/>
    <property type="match status" value="1"/>
</dbReference>
<dbReference type="GO" id="GO:0051536">
    <property type="term" value="F:iron-sulfur cluster binding"/>
    <property type="evidence" value="ECO:0007669"/>
    <property type="project" value="InterPro"/>
</dbReference>
<dbReference type="Gene3D" id="3.10.20.30">
    <property type="match status" value="1"/>
</dbReference>
<evidence type="ECO:0000259" key="1">
    <source>
        <dbReference type="PROSITE" id="PS51085"/>
    </source>
</evidence>
<sequence length="97" mass="10354">MPEVTYRGISLECESGATLRTVLFNNAVSPHSGVTKAVNCGGNSTCGTCAVRIVDGPIGERTVKEQTRLAVSTHDDADNIRLACQYRVTDDVVIEKA</sequence>
<dbReference type="Proteomes" id="UP000030710">
    <property type="component" value="Unassembled WGS sequence"/>
</dbReference>
<dbReference type="AlphaFoldDB" id="U1NC16"/>
<protein>
    <submittedName>
        <fullName evidence="2">Na+-transporting NADH:ubiquinone oxidoreductase, subunit NqrF</fullName>
    </submittedName>
</protein>
<dbReference type="RefSeq" id="WP_021053716.1">
    <property type="nucleotide sequence ID" value="NZ_KE356561.1"/>
</dbReference>
<reference evidence="2 3" key="1">
    <citation type="journal article" date="2013" name="PLoS ONE">
        <title>Assembly-driven community genomics of a hypersaline microbial ecosystem.</title>
        <authorList>
            <person name="Podell S."/>
            <person name="Ugalde J.A."/>
            <person name="Narasingarao P."/>
            <person name="Banfield J.F."/>
            <person name="Heidelberg K.B."/>
            <person name="Allen E.E."/>
        </authorList>
    </citation>
    <scope>NUCLEOTIDE SEQUENCE [LARGE SCALE GENOMIC DNA]</scope>
    <source>
        <strain evidence="3">J07HQW2</strain>
    </source>
</reference>
<dbReference type="Pfam" id="PF00111">
    <property type="entry name" value="Fer2"/>
    <property type="match status" value="1"/>
</dbReference>
<evidence type="ECO:0000313" key="3">
    <source>
        <dbReference type="Proteomes" id="UP000030710"/>
    </source>
</evidence>
<dbReference type="EMBL" id="KE356561">
    <property type="protein sequence ID" value="ERG94223.1"/>
    <property type="molecule type" value="Genomic_DNA"/>
</dbReference>
<dbReference type="InterPro" id="IPR012675">
    <property type="entry name" value="Beta-grasp_dom_sf"/>
</dbReference>
<accession>U1NC16</accession>
<keyword evidence="2" id="KW-0830">Ubiquinone</keyword>
<feature type="domain" description="2Fe-2S ferredoxin-type" evidence="1">
    <location>
        <begin position="2"/>
        <end position="97"/>
    </location>
</feature>
<dbReference type="InterPro" id="IPR001041">
    <property type="entry name" value="2Fe-2S_ferredoxin-type"/>
</dbReference>
<dbReference type="eggNOG" id="arCOG02987">
    <property type="taxonomic scope" value="Archaea"/>
</dbReference>
<dbReference type="HOGENOM" id="CLU_082632_10_2_2"/>
<proteinExistence type="predicted"/>
<dbReference type="STRING" id="1238425.J07HQW2_00657"/>
<organism evidence="2 3">
    <name type="scientific">Haloquadratum walsbyi J07HQW2</name>
    <dbReference type="NCBI Taxonomy" id="1238425"/>
    <lineage>
        <taxon>Archaea</taxon>
        <taxon>Methanobacteriati</taxon>
        <taxon>Methanobacteriota</taxon>
        <taxon>Stenosarchaea group</taxon>
        <taxon>Halobacteria</taxon>
        <taxon>Halobacteriales</taxon>
        <taxon>Haloferacaceae</taxon>
        <taxon>Haloquadratum</taxon>
    </lineage>
</organism>
<dbReference type="SUPFAM" id="SSF54292">
    <property type="entry name" value="2Fe-2S ferredoxin-like"/>
    <property type="match status" value="1"/>
</dbReference>
<gene>
    <name evidence="2" type="ORF">J07HQW2_00657</name>
</gene>
<dbReference type="CDD" id="cd00207">
    <property type="entry name" value="fer2"/>
    <property type="match status" value="1"/>
</dbReference>
<dbReference type="InterPro" id="IPR036010">
    <property type="entry name" value="2Fe-2S_ferredoxin-like_sf"/>
</dbReference>